<feature type="signal peptide" evidence="1">
    <location>
        <begin position="1"/>
        <end position="21"/>
    </location>
</feature>
<dbReference type="EMBL" id="GACK01004271">
    <property type="protein sequence ID" value="JAA60763.1"/>
    <property type="molecule type" value="mRNA"/>
</dbReference>
<sequence length="139" mass="15563">MKLHLSGLFAISAFLLTTTRIADFAASAGHLHIVPANSTKTLYLVGYSQNYSNPKVSCVSSDYKGRDGELVNRTLNFTYDQRLDKGQLIMSSPITVRTPDLPLVFNLEVNFTNHVFHVTFHSNNLPEKYSTHTLLYSPV</sequence>
<evidence type="ECO:0000313" key="2">
    <source>
        <dbReference type="EMBL" id="JAA60763.1"/>
    </source>
</evidence>
<accession>L7MC27</accession>
<evidence type="ECO:0000256" key="1">
    <source>
        <dbReference type="SAM" id="SignalP"/>
    </source>
</evidence>
<protein>
    <submittedName>
        <fullName evidence="2">Putative secreted peptide</fullName>
    </submittedName>
</protein>
<name>L7MC27_RHIPC</name>
<reference evidence="2" key="1">
    <citation type="submission" date="2012-11" db="EMBL/GenBank/DDBJ databases">
        <authorList>
            <person name="Lucero-Rivera Y.E."/>
            <person name="Tovar-Ramirez D."/>
        </authorList>
    </citation>
    <scope>NUCLEOTIDE SEQUENCE</scope>
    <source>
        <tissue evidence="2">Salivary gland</tissue>
    </source>
</reference>
<dbReference type="InterPro" id="IPR012674">
    <property type="entry name" value="Calycin"/>
</dbReference>
<dbReference type="Gene3D" id="2.40.128.20">
    <property type="match status" value="1"/>
</dbReference>
<proteinExistence type="evidence at transcript level"/>
<feature type="chain" id="PRO_5003981854" evidence="1">
    <location>
        <begin position="22"/>
        <end position="139"/>
    </location>
</feature>
<reference evidence="2" key="2">
    <citation type="journal article" date="2015" name="J. Proteomics">
        <title>Sexual differences in the sialomes of the zebra tick, Rhipicephalus pulchellus.</title>
        <authorList>
            <person name="Tan A.W."/>
            <person name="Francischetti I.M."/>
            <person name="Slovak M."/>
            <person name="Kini R.M."/>
            <person name="Ribeiro J.M."/>
        </authorList>
    </citation>
    <scope>NUCLEOTIDE SEQUENCE</scope>
    <source>
        <tissue evidence="2">Salivary gland</tissue>
    </source>
</reference>
<dbReference type="AlphaFoldDB" id="L7MC27"/>
<keyword evidence="1" id="KW-0732">Signal</keyword>
<organism evidence="2">
    <name type="scientific">Rhipicephalus pulchellus</name>
    <name type="common">Yellow backed tick</name>
    <name type="synonym">Dermacentor pulchellus</name>
    <dbReference type="NCBI Taxonomy" id="72859"/>
    <lineage>
        <taxon>Eukaryota</taxon>
        <taxon>Metazoa</taxon>
        <taxon>Ecdysozoa</taxon>
        <taxon>Arthropoda</taxon>
        <taxon>Chelicerata</taxon>
        <taxon>Arachnida</taxon>
        <taxon>Acari</taxon>
        <taxon>Parasitiformes</taxon>
        <taxon>Ixodida</taxon>
        <taxon>Ixodoidea</taxon>
        <taxon>Ixodidae</taxon>
        <taxon>Rhipicephalinae</taxon>
        <taxon>Rhipicephalus</taxon>
        <taxon>Rhipicephalus</taxon>
    </lineage>
</organism>